<dbReference type="AlphaFoldDB" id="A0A2T1LX28"/>
<evidence type="ECO:0000313" key="3">
    <source>
        <dbReference type="EMBL" id="PSF36634.1"/>
    </source>
</evidence>
<dbReference type="GO" id="GO:0035243">
    <property type="term" value="F:protein-arginine omega-N symmetric methyltransferase activity"/>
    <property type="evidence" value="ECO:0007669"/>
    <property type="project" value="TreeGrafter"/>
</dbReference>
<evidence type="ECO:0008006" key="5">
    <source>
        <dbReference type="Google" id="ProtNLM"/>
    </source>
</evidence>
<dbReference type="RefSeq" id="WP_106457351.1">
    <property type="nucleotide sequence ID" value="NZ_PXOH01000013.1"/>
</dbReference>
<evidence type="ECO:0000256" key="1">
    <source>
        <dbReference type="ARBA" id="ARBA00022603"/>
    </source>
</evidence>
<dbReference type="InterPro" id="IPR038375">
    <property type="entry name" value="NDUFAF7_sf"/>
</dbReference>
<proteinExistence type="predicted"/>
<dbReference type="Pfam" id="PF02636">
    <property type="entry name" value="Methyltransf_28"/>
    <property type="match status" value="1"/>
</dbReference>
<keyword evidence="2" id="KW-0808">Transferase</keyword>
<sequence length="390" mass="44714">MSNYSLILILKNQITSSPNQQITFADYMNTVLYHPEYGYYSSKSNKIGNQGDFFTSSSLCADFGELLANQFLEMWEKLDYPTQFTLVEMGAGTGVLADDILNIIKTNYSDFYEALNYIIIETSFGLIEQQKEKLAEHDFKISWKTWEEIENNSIIGCFFSNELVDAFPVHQVIVKSGKIKEIYITFSDKNQDILAEKIDNLSTSELEKYFQLIDIDLLSKDYPDGYRTEVNLKALSWLETISNKLKQGYLLTIDYGYTAQKYYNPQRYQGTLKCYYQHRHHDNPYINIGQQDITAHVDFTALEKYGKLCGLEKLGFTQQGLFLMALGLGDRLSSLSSGEYDLQTILSRRDALHQLLDPTGLGGFGVLVQSKGLTEKQKERSLRSLFQFKP</sequence>
<dbReference type="SUPFAM" id="SSF53335">
    <property type="entry name" value="S-adenosyl-L-methionine-dependent methyltransferases"/>
    <property type="match status" value="1"/>
</dbReference>
<keyword evidence="1" id="KW-0489">Methyltransferase</keyword>
<accession>A0A2T1LX28</accession>
<dbReference type="InterPro" id="IPR003788">
    <property type="entry name" value="NDUFAF7"/>
</dbReference>
<organism evidence="3 4">
    <name type="scientific">Aphanothece hegewaldii CCALA 016</name>
    <dbReference type="NCBI Taxonomy" id="2107694"/>
    <lineage>
        <taxon>Bacteria</taxon>
        <taxon>Bacillati</taxon>
        <taxon>Cyanobacteriota</taxon>
        <taxon>Cyanophyceae</taxon>
        <taxon>Oscillatoriophycideae</taxon>
        <taxon>Chroococcales</taxon>
        <taxon>Aphanothecaceae</taxon>
        <taxon>Aphanothece</taxon>
    </lineage>
</organism>
<evidence type="ECO:0000256" key="2">
    <source>
        <dbReference type="ARBA" id="ARBA00022679"/>
    </source>
</evidence>
<reference evidence="3 4" key="2">
    <citation type="submission" date="2018-03" db="EMBL/GenBank/DDBJ databases">
        <authorList>
            <person name="Keele B.F."/>
        </authorList>
    </citation>
    <scope>NUCLEOTIDE SEQUENCE [LARGE SCALE GENOMIC DNA]</scope>
    <source>
        <strain evidence="3 4">CCALA 016</strain>
    </source>
</reference>
<comment type="caution">
    <text evidence="3">The sequence shown here is derived from an EMBL/GenBank/DDBJ whole genome shotgun (WGS) entry which is preliminary data.</text>
</comment>
<protein>
    <recommendedName>
        <fullName evidence="5">SAM-dependent methyltransferase</fullName>
    </recommendedName>
</protein>
<dbReference type="OrthoDB" id="9794208at2"/>
<keyword evidence="4" id="KW-1185">Reference proteome</keyword>
<dbReference type="EMBL" id="PXOH01000013">
    <property type="protein sequence ID" value="PSF36634.1"/>
    <property type="molecule type" value="Genomic_DNA"/>
</dbReference>
<dbReference type="GO" id="GO:0032259">
    <property type="term" value="P:methylation"/>
    <property type="evidence" value="ECO:0007669"/>
    <property type="project" value="UniProtKB-KW"/>
</dbReference>
<dbReference type="PANTHER" id="PTHR12049:SF7">
    <property type="entry name" value="PROTEIN ARGININE METHYLTRANSFERASE NDUFAF7, MITOCHONDRIAL"/>
    <property type="match status" value="1"/>
</dbReference>
<evidence type="ECO:0000313" key="4">
    <source>
        <dbReference type="Proteomes" id="UP000239001"/>
    </source>
</evidence>
<dbReference type="InterPro" id="IPR029063">
    <property type="entry name" value="SAM-dependent_MTases_sf"/>
</dbReference>
<reference evidence="3 4" key="1">
    <citation type="submission" date="2018-03" db="EMBL/GenBank/DDBJ databases">
        <title>The ancient ancestry and fast evolution of plastids.</title>
        <authorList>
            <person name="Moore K.R."/>
            <person name="Magnabosco C."/>
            <person name="Momper L."/>
            <person name="Gold D.A."/>
            <person name="Bosak T."/>
            <person name="Fournier G.P."/>
        </authorList>
    </citation>
    <scope>NUCLEOTIDE SEQUENCE [LARGE SCALE GENOMIC DNA]</scope>
    <source>
        <strain evidence="3 4">CCALA 016</strain>
    </source>
</reference>
<dbReference type="Proteomes" id="UP000239001">
    <property type="component" value="Unassembled WGS sequence"/>
</dbReference>
<name>A0A2T1LX28_9CHRO</name>
<dbReference type="Gene3D" id="3.40.50.12710">
    <property type="match status" value="1"/>
</dbReference>
<dbReference type="PANTHER" id="PTHR12049">
    <property type="entry name" value="PROTEIN ARGININE METHYLTRANSFERASE NDUFAF7, MITOCHONDRIAL"/>
    <property type="match status" value="1"/>
</dbReference>
<gene>
    <name evidence="3" type="ORF">C7H19_13220</name>
</gene>